<evidence type="ECO:0000256" key="1">
    <source>
        <dbReference type="ARBA" id="ARBA00004141"/>
    </source>
</evidence>
<dbReference type="PANTHER" id="PTHR37422">
    <property type="entry name" value="TEICHURONIC ACID BIOSYNTHESIS PROTEIN TUAE"/>
    <property type="match status" value="1"/>
</dbReference>
<dbReference type="Pfam" id="PF04932">
    <property type="entry name" value="Wzy_C"/>
    <property type="match status" value="1"/>
</dbReference>
<feature type="transmembrane region" description="Helical" evidence="5">
    <location>
        <begin position="34"/>
        <end position="53"/>
    </location>
</feature>
<feature type="domain" description="O-antigen ligase-related" evidence="6">
    <location>
        <begin position="190"/>
        <end position="337"/>
    </location>
</feature>
<dbReference type="GO" id="GO:0016020">
    <property type="term" value="C:membrane"/>
    <property type="evidence" value="ECO:0007669"/>
    <property type="project" value="UniProtKB-SubCell"/>
</dbReference>
<feature type="transmembrane region" description="Helical" evidence="5">
    <location>
        <begin position="7"/>
        <end position="28"/>
    </location>
</feature>
<evidence type="ECO:0000313" key="7">
    <source>
        <dbReference type="EMBL" id="CCG41379.1"/>
    </source>
</evidence>
<evidence type="ECO:0000256" key="4">
    <source>
        <dbReference type="ARBA" id="ARBA00023136"/>
    </source>
</evidence>
<dbReference type="PANTHER" id="PTHR37422:SF23">
    <property type="entry name" value="TEICHURONIC ACID BIOSYNTHESIS PROTEIN TUAE"/>
    <property type="match status" value="1"/>
</dbReference>
<keyword evidence="2 5" id="KW-0812">Transmembrane</keyword>
<reference evidence="7 8" key="1">
    <citation type="journal article" date="2012" name="J. Bacteriol.">
        <title>Draft Genome Sequence of the Purple Photosynthetic Bacterium Phaeospirillum molischianum DSM120, a Particularly Versatile Bacterium.</title>
        <authorList>
            <person name="Duquesne K."/>
            <person name="Prima V."/>
            <person name="Ji B."/>
            <person name="Rouy Z."/>
            <person name="Medigue C."/>
            <person name="Talla E."/>
            <person name="Sturgis J.N."/>
        </authorList>
    </citation>
    <scope>NUCLEOTIDE SEQUENCE [LARGE SCALE GENOMIC DNA]</scope>
    <source>
        <strain evidence="8">DSM120</strain>
    </source>
</reference>
<evidence type="ECO:0000256" key="2">
    <source>
        <dbReference type="ARBA" id="ARBA00022692"/>
    </source>
</evidence>
<keyword evidence="3 5" id="KW-1133">Transmembrane helix</keyword>
<name>H8FSP1_MAGML</name>
<evidence type="ECO:0000256" key="3">
    <source>
        <dbReference type="ARBA" id="ARBA00022989"/>
    </source>
</evidence>
<evidence type="ECO:0000259" key="6">
    <source>
        <dbReference type="Pfam" id="PF04932"/>
    </source>
</evidence>
<evidence type="ECO:0000313" key="8">
    <source>
        <dbReference type="Proteomes" id="UP000004169"/>
    </source>
</evidence>
<dbReference type="RefSeq" id="WP_002728427.1">
    <property type="nucleotide sequence ID" value="NZ_CAHP01000020.1"/>
</dbReference>
<feature type="transmembrane region" description="Helical" evidence="5">
    <location>
        <begin position="206"/>
        <end position="226"/>
    </location>
</feature>
<feature type="transmembrane region" description="Helical" evidence="5">
    <location>
        <begin position="60"/>
        <end position="77"/>
    </location>
</feature>
<keyword evidence="4 5" id="KW-0472">Membrane</keyword>
<dbReference type="InterPro" id="IPR007016">
    <property type="entry name" value="O-antigen_ligase-rel_domated"/>
</dbReference>
<dbReference type="AlphaFoldDB" id="H8FSP1"/>
<feature type="transmembrane region" description="Helical" evidence="5">
    <location>
        <begin position="89"/>
        <end position="107"/>
    </location>
</feature>
<dbReference type="InterPro" id="IPR051533">
    <property type="entry name" value="WaaL-like"/>
</dbReference>
<dbReference type="STRING" id="1150626.PHAMO_270220"/>
<dbReference type="EMBL" id="CAHP01000020">
    <property type="protein sequence ID" value="CCG41379.1"/>
    <property type="molecule type" value="Genomic_DNA"/>
</dbReference>
<feature type="transmembrane region" description="Helical" evidence="5">
    <location>
        <begin position="329"/>
        <end position="348"/>
    </location>
</feature>
<feature type="transmembrane region" description="Helical" evidence="5">
    <location>
        <begin position="355"/>
        <end position="372"/>
    </location>
</feature>
<proteinExistence type="predicted"/>
<feature type="transmembrane region" description="Helical" evidence="5">
    <location>
        <begin position="119"/>
        <end position="139"/>
    </location>
</feature>
<evidence type="ECO:0000256" key="5">
    <source>
        <dbReference type="SAM" id="Phobius"/>
    </source>
</evidence>
<protein>
    <recommendedName>
        <fullName evidence="6">O-antigen ligase-related domain-containing protein</fullName>
    </recommendedName>
</protein>
<dbReference type="OrthoDB" id="4391260at2"/>
<gene>
    <name evidence="7" type="ORF">PHAMO_270220</name>
</gene>
<sequence>MPSTPMATALIQAMLAVVIASSPLLVFFSPDHWQLLYGISVLILTILGALLLMEHFQVNVVIRIVLMFLLIAVPPELSLLVNDYDEPRLPKILAVVAFYGVLGGLILHRPADVIYRSMFAFLILTLMISTVLVLVLSVNSSDFGFVLSLRRSAFDLEEMGLHPNYGGLLATAIAVAGCGLSSITRRIGLAAFCVFVCWLMESRGGLLGVIAAFGIGYACRGVLGAMNREETKRRSGGWVIGGVAAGLLLLVYGSSLTSFISRELLLLDDANRGLDSGFSGRSEVWREAWEQWLDYPLFGLGFMHDLELGGSEDMNRAHNLPLTLLSETGLIGLAGFVGFSLWGVAYGVRLGRQGQVTSASYVITTISVYWIYGIFEGLSLNVGNPLSAMFFLVAFASAASPKSA</sequence>
<accession>H8FSP1</accession>
<comment type="caution">
    <text evidence="7">The sequence shown here is derived from an EMBL/GenBank/DDBJ whole genome shotgun (WGS) entry which is preliminary data.</text>
</comment>
<feature type="transmembrane region" description="Helical" evidence="5">
    <location>
        <begin position="159"/>
        <end position="176"/>
    </location>
</feature>
<dbReference type="Proteomes" id="UP000004169">
    <property type="component" value="Unassembled WGS sequence"/>
</dbReference>
<comment type="subcellular location">
    <subcellularLocation>
        <location evidence="1">Membrane</location>
        <topology evidence="1">Multi-pass membrane protein</topology>
    </subcellularLocation>
</comment>
<organism evidence="7 8">
    <name type="scientific">Magnetospirillum molischianum DSM 120</name>
    <dbReference type="NCBI Taxonomy" id="1150626"/>
    <lineage>
        <taxon>Bacteria</taxon>
        <taxon>Pseudomonadati</taxon>
        <taxon>Pseudomonadota</taxon>
        <taxon>Alphaproteobacteria</taxon>
        <taxon>Rhodospirillales</taxon>
        <taxon>Rhodospirillaceae</taxon>
        <taxon>Magnetospirillum</taxon>
    </lineage>
</organism>
<feature type="transmembrane region" description="Helical" evidence="5">
    <location>
        <begin position="238"/>
        <end position="260"/>
    </location>
</feature>
<keyword evidence="8" id="KW-1185">Reference proteome</keyword>